<gene>
    <name evidence="1" type="ORF">GQE99_06550</name>
</gene>
<dbReference type="EMBL" id="WTUX01000010">
    <property type="protein sequence ID" value="MZR12679.1"/>
    <property type="molecule type" value="Genomic_DNA"/>
</dbReference>
<keyword evidence="2" id="KW-1185">Reference proteome</keyword>
<dbReference type="AlphaFoldDB" id="A0A845M0X7"/>
<accession>A0A845M0X7</accession>
<evidence type="ECO:0000313" key="1">
    <source>
        <dbReference type="EMBL" id="MZR12679.1"/>
    </source>
</evidence>
<proteinExistence type="predicted"/>
<name>A0A845M0X7_9RHOB</name>
<dbReference type="Proteomes" id="UP000467322">
    <property type="component" value="Unassembled WGS sequence"/>
</dbReference>
<reference evidence="1 2" key="1">
    <citation type="submission" date="2019-12" db="EMBL/GenBank/DDBJ databases">
        <title>Maritimibacter sp. nov. sp. isolated from sea sand.</title>
        <authorList>
            <person name="Kim J."/>
            <person name="Jeong S.E."/>
            <person name="Jung H.S."/>
            <person name="Jeon C.O."/>
        </authorList>
    </citation>
    <scope>NUCLEOTIDE SEQUENCE [LARGE SCALE GENOMIC DNA]</scope>
    <source>
        <strain evidence="1 2">DP07</strain>
    </source>
</reference>
<evidence type="ECO:0000313" key="2">
    <source>
        <dbReference type="Proteomes" id="UP000467322"/>
    </source>
</evidence>
<protein>
    <submittedName>
        <fullName evidence="1">Uncharacterized protein</fullName>
    </submittedName>
</protein>
<dbReference type="RefSeq" id="WP_161350782.1">
    <property type="nucleotide sequence ID" value="NZ_WTUX01000010.1"/>
</dbReference>
<sequence length="73" mass="8049">MTIGDTINDLIQRDCDALAGRLTLRDWNEIGMRLFSKGIVTLDPLIDATDTTTPYGLTETGRQIAIILRQDAA</sequence>
<comment type="caution">
    <text evidence="1">The sequence shown here is derived from an EMBL/GenBank/DDBJ whole genome shotgun (WGS) entry which is preliminary data.</text>
</comment>
<organism evidence="1 2">
    <name type="scientific">Maritimibacter harenae</name>
    <dbReference type="NCBI Taxonomy" id="2606218"/>
    <lineage>
        <taxon>Bacteria</taxon>
        <taxon>Pseudomonadati</taxon>
        <taxon>Pseudomonadota</taxon>
        <taxon>Alphaproteobacteria</taxon>
        <taxon>Rhodobacterales</taxon>
        <taxon>Roseobacteraceae</taxon>
        <taxon>Maritimibacter</taxon>
    </lineage>
</organism>